<sequence length="244" mass="27924">MNNNLKVVADYHTHTIYSDGKGTIEQNVKSAIDKGLEIIGISDHGYKHMGFGVKYNLFEKMRYEIDLMKEKYPQIKILLGVECNILDDRGNIDIDDKILGYFDYVMAGYHFGSMPTRWTRGMRNHFNNYFKPLKSLEKAYNTRALVNAMRNNDIFVLTHPGDKGDVDIIDVAKAAQETKTYMEINSHHKNLSIEQLRLIKNIDVEYILGSDSHLPNHVGDFTNALERAISAGVDIDKIVNVRRV</sequence>
<dbReference type="Proteomes" id="UP000243406">
    <property type="component" value="Unassembled WGS sequence"/>
</dbReference>
<keyword evidence="3" id="KW-1185">Reference proteome</keyword>
<organism evidence="2 3">
    <name type="scientific">Acetoanaerobium noterae</name>
    <dbReference type="NCBI Taxonomy" id="745369"/>
    <lineage>
        <taxon>Bacteria</taxon>
        <taxon>Bacillati</taxon>
        <taxon>Bacillota</taxon>
        <taxon>Clostridia</taxon>
        <taxon>Peptostreptococcales</taxon>
        <taxon>Filifactoraceae</taxon>
        <taxon>Acetoanaerobium</taxon>
    </lineage>
</organism>
<dbReference type="RefSeq" id="WP_079588374.1">
    <property type="nucleotide sequence ID" value="NZ_FUYN01000001.1"/>
</dbReference>
<dbReference type="GO" id="GO:0008270">
    <property type="term" value="F:zinc ion binding"/>
    <property type="evidence" value="ECO:0007669"/>
    <property type="project" value="TreeGrafter"/>
</dbReference>
<gene>
    <name evidence="2" type="ORF">SAMN02745120_0379</name>
</gene>
<dbReference type="GO" id="GO:0042578">
    <property type="term" value="F:phosphoric ester hydrolase activity"/>
    <property type="evidence" value="ECO:0007669"/>
    <property type="project" value="TreeGrafter"/>
</dbReference>
<dbReference type="Pfam" id="PF02811">
    <property type="entry name" value="PHP"/>
    <property type="match status" value="1"/>
</dbReference>
<dbReference type="SMART" id="SM00481">
    <property type="entry name" value="POLIIIAc"/>
    <property type="match status" value="1"/>
</dbReference>
<dbReference type="InterPro" id="IPR016195">
    <property type="entry name" value="Pol/histidinol_Pase-like"/>
</dbReference>
<dbReference type="InterPro" id="IPR050243">
    <property type="entry name" value="PHP_phosphatase"/>
</dbReference>
<dbReference type="PANTHER" id="PTHR36928">
    <property type="entry name" value="PHOSPHATASE YCDX-RELATED"/>
    <property type="match status" value="1"/>
</dbReference>
<dbReference type="OrthoDB" id="9808747at2"/>
<protein>
    <submittedName>
        <fullName evidence="2">Putative hydrolase</fullName>
    </submittedName>
</protein>
<dbReference type="InterPro" id="IPR003141">
    <property type="entry name" value="Pol/His_phosphatase_N"/>
</dbReference>
<evidence type="ECO:0000313" key="3">
    <source>
        <dbReference type="Proteomes" id="UP000243406"/>
    </source>
</evidence>
<dbReference type="PANTHER" id="PTHR36928:SF1">
    <property type="entry name" value="PHOSPHATASE YCDX-RELATED"/>
    <property type="match status" value="1"/>
</dbReference>
<reference evidence="3" key="1">
    <citation type="submission" date="2017-02" db="EMBL/GenBank/DDBJ databases">
        <authorList>
            <person name="Varghese N."/>
            <person name="Submissions S."/>
        </authorList>
    </citation>
    <scope>NUCLEOTIDE SEQUENCE [LARGE SCALE GENOMIC DNA]</scope>
    <source>
        <strain evidence="3">ATCC 35199</strain>
    </source>
</reference>
<dbReference type="SUPFAM" id="SSF89550">
    <property type="entry name" value="PHP domain-like"/>
    <property type="match status" value="1"/>
</dbReference>
<keyword evidence="2" id="KW-0378">Hydrolase</keyword>
<dbReference type="Gene3D" id="3.20.20.140">
    <property type="entry name" value="Metal-dependent hydrolases"/>
    <property type="match status" value="1"/>
</dbReference>
<dbReference type="InterPro" id="IPR004013">
    <property type="entry name" value="PHP_dom"/>
</dbReference>
<feature type="domain" description="Polymerase/histidinol phosphatase N-terminal" evidence="1">
    <location>
        <begin position="9"/>
        <end position="87"/>
    </location>
</feature>
<dbReference type="AlphaFoldDB" id="A0A1T4ZTM0"/>
<proteinExistence type="predicted"/>
<dbReference type="EMBL" id="FUYN01000001">
    <property type="protein sequence ID" value="SKB26111.1"/>
    <property type="molecule type" value="Genomic_DNA"/>
</dbReference>
<accession>A0A1T4ZTM0</accession>
<dbReference type="GO" id="GO:0005829">
    <property type="term" value="C:cytosol"/>
    <property type="evidence" value="ECO:0007669"/>
    <property type="project" value="TreeGrafter"/>
</dbReference>
<evidence type="ECO:0000259" key="1">
    <source>
        <dbReference type="SMART" id="SM00481"/>
    </source>
</evidence>
<evidence type="ECO:0000313" key="2">
    <source>
        <dbReference type="EMBL" id="SKB26111.1"/>
    </source>
</evidence>
<name>A0A1T4ZTM0_9FIRM</name>